<protein>
    <recommendedName>
        <fullName evidence="4">Outer membrane protein beta-barrel domain-containing protein</fullName>
    </recommendedName>
</protein>
<evidence type="ECO:0000256" key="1">
    <source>
        <dbReference type="SAM" id="SignalP"/>
    </source>
</evidence>
<dbReference type="EMBL" id="FPAS01000005">
    <property type="protein sequence ID" value="SFT84830.1"/>
    <property type="molecule type" value="Genomic_DNA"/>
</dbReference>
<dbReference type="OrthoDB" id="1465557at2"/>
<organism evidence="2 3">
    <name type="scientific">Lishizhenia tianjinensis</name>
    <dbReference type="NCBI Taxonomy" id="477690"/>
    <lineage>
        <taxon>Bacteria</taxon>
        <taxon>Pseudomonadati</taxon>
        <taxon>Bacteroidota</taxon>
        <taxon>Flavobacteriia</taxon>
        <taxon>Flavobacteriales</taxon>
        <taxon>Crocinitomicaceae</taxon>
        <taxon>Lishizhenia</taxon>
    </lineage>
</organism>
<keyword evidence="3" id="KW-1185">Reference proteome</keyword>
<accession>A0A1I7BC90</accession>
<proteinExistence type="predicted"/>
<reference evidence="2 3" key="1">
    <citation type="submission" date="2016-10" db="EMBL/GenBank/DDBJ databases">
        <authorList>
            <person name="de Groot N.N."/>
        </authorList>
    </citation>
    <scope>NUCLEOTIDE SEQUENCE [LARGE SCALE GENOMIC DNA]</scope>
    <source>
        <strain evidence="2 3">CGMCC 1.7005</strain>
    </source>
</reference>
<keyword evidence="1" id="KW-0732">Signal</keyword>
<dbReference type="Proteomes" id="UP000236454">
    <property type="component" value="Unassembled WGS sequence"/>
</dbReference>
<evidence type="ECO:0000313" key="2">
    <source>
        <dbReference type="EMBL" id="SFT84830.1"/>
    </source>
</evidence>
<sequence>MKRIFTLLAILTLFTTTAQKVDYDYNSRWYFGLNAGATWQTTDVNTKVRLGSGFVFGKSFNMDRGRLLSFDLGVRYLYGYWEGVDDFRTTNISANTPVYNYYSNLGSFQQNFLSEQHAGDLELALHFNRLRERTGWDPYLFGAIGFTAHQSYGDIFTYDADFNQVPYDFEAGQQLSGVYRTPLEANDGTLTYNDFVWRTTPGLGFGLGYYFAPRVSVGFEHRTTFTLTDYYDGTVVDESGFADNYNDLYHYTNLYLKWYIKDRHRDEVEHVEEPQPEENNIVEDVNKVYLPIVDFTLPSSTPTTVANPSYTLKAKVQYVAGKDNVQFSQNGQSTRSFTYNASTDVFTANVTLIPGQNTFTLQGTNEEGADQETIIINYKREVKTPPVVEITRPNNSPHTLYKSVYSLTANVLNVASKQNITFTLNNQVLNNFDFNTQNGVLSANLILIPGTNTVHISATNTDGSASDETLLIYKREVTVKQPDVQFTNPSISPYTHNTNTFNLMANVLNVTDINNIIFKVNGTQNQNFNFNANTGVFTANVILMGGQNVFEIIGSNSAGTDQDIVFINYREPAPTPPVVAITNPQNPTYVTNNNNHTVVANILNISSASQITMTVNGNATQNFSYNNSNNTLTANVNLVQGNNIISITATNGDGTDSKQCTIVYRKPVTVQAPSVEFTQPNYTPFTTNTPQQYITAAVYNVNNANEINISVNGSNFNNFSYNANAHQVSFTVNLIEGANIITISATNSAGSDNDTQTIIYRKPVTQNPPIIIIVDPVQSPLTVYNNSYLVQAQVQHVNGSQDISVKINGIATQNFNYVASNNQVSVNVGLNEGANTVQIIASNNAGQDSESTTIIYKRQQVATPPVVHITQPATNVTVGTNSYQITALVQNINSANDIDLVINGSGINNFTYNPNTLELSYTLNFNNAGIYTVQIVASNAAGSASDNVNINYKPQEAQKLPEVYYLQPSSNITVNTPNYNLKAKVLHVDTKAQITLQHNGQTVNGNLYNFNTASKELSFNHNLVAGNNIYKIIATNAAGSTEESISVVYRTVVVKCDAPVIRLSIPSTTSLSTDRNSLNLELNIKNVAIANQVQLKVNGNTKNFSYLNGLLKAKIYLTEGSNSIEIIAANECGQSKENITVNYKAPEKPCDKPSITSRQASKINTKNSATSFLAQVNGVTGANMIKVMVNGKTHPFTYDPASKQLRVAINPLQMGNNTLKIMANNACGGTDANYVIFREACEKPVMNLKESQTVTQKTIVEELVMISGSISNVNNRADVEVLFNGRAIAFNYSPNNGAFSLRQNLNIGKNLIVVKAKNECGESKQTFSFNYMPKPVVAKPTLRLVYPQTQKFATEQANHTVKIKASDVASATDIQVKINGVNTKFKFQAASQMITFNTTLKTGVNNFAVTAVNASGSASLNFEIDYKEKKQEAKPVITITNPDASPSILTKEGRVLFQANVTNITTASQVKVYMNGKLYTNYQAELNNGVLTLNTTLSITASNANVNLQIIATNSGGSSSATQVVSLQQSKVLDIKNEGGTTQPTPIQRRR</sequence>
<dbReference type="RefSeq" id="WP_090251407.1">
    <property type="nucleotide sequence ID" value="NZ_FPAS01000005.1"/>
</dbReference>
<gene>
    <name evidence="2" type="ORF">SAMN05216474_2673</name>
</gene>
<feature type="chain" id="PRO_5014951872" description="Outer membrane protein beta-barrel domain-containing protein" evidence="1">
    <location>
        <begin position="21"/>
        <end position="1551"/>
    </location>
</feature>
<evidence type="ECO:0000313" key="3">
    <source>
        <dbReference type="Proteomes" id="UP000236454"/>
    </source>
</evidence>
<feature type="signal peptide" evidence="1">
    <location>
        <begin position="1"/>
        <end position="20"/>
    </location>
</feature>
<dbReference type="InterPro" id="IPR013783">
    <property type="entry name" value="Ig-like_fold"/>
</dbReference>
<evidence type="ECO:0008006" key="4">
    <source>
        <dbReference type="Google" id="ProtNLM"/>
    </source>
</evidence>
<dbReference type="SUPFAM" id="SSF49299">
    <property type="entry name" value="PKD domain"/>
    <property type="match status" value="1"/>
</dbReference>
<dbReference type="STRING" id="477690.SAMN05216474_2673"/>
<dbReference type="Gene3D" id="2.60.40.10">
    <property type="entry name" value="Immunoglobulins"/>
    <property type="match status" value="7"/>
</dbReference>
<dbReference type="InterPro" id="IPR035986">
    <property type="entry name" value="PKD_dom_sf"/>
</dbReference>
<name>A0A1I7BC90_9FLAO</name>